<evidence type="ECO:0000259" key="6">
    <source>
        <dbReference type="Pfam" id="PF01957"/>
    </source>
</evidence>
<dbReference type="InterPro" id="IPR056738">
    <property type="entry name" value="NfeD1b_N"/>
</dbReference>
<comment type="subcellular location">
    <subcellularLocation>
        <location evidence="1">Membrane</location>
        <topology evidence="1">Multi-pass membrane protein</topology>
    </subcellularLocation>
</comment>
<keyword evidence="3 5" id="KW-1133">Transmembrane helix</keyword>
<evidence type="ECO:0000256" key="4">
    <source>
        <dbReference type="ARBA" id="ARBA00023136"/>
    </source>
</evidence>
<dbReference type="Gene3D" id="2.40.50.140">
    <property type="entry name" value="Nucleic acid-binding proteins"/>
    <property type="match status" value="1"/>
</dbReference>
<dbReference type="Pfam" id="PF25145">
    <property type="entry name" value="NfeD1b_N"/>
    <property type="match status" value="1"/>
</dbReference>
<evidence type="ECO:0000256" key="2">
    <source>
        <dbReference type="ARBA" id="ARBA00022692"/>
    </source>
</evidence>
<feature type="transmembrane region" description="Helical" evidence="5">
    <location>
        <begin position="328"/>
        <end position="350"/>
    </location>
</feature>
<dbReference type="InterPro" id="IPR056739">
    <property type="entry name" value="NfeD_membrane"/>
</dbReference>
<dbReference type="InterPro" id="IPR052165">
    <property type="entry name" value="Membrane_assoc_protease"/>
</dbReference>
<dbReference type="RefSeq" id="WP_034422451.1">
    <property type="nucleotide sequence ID" value="NZ_CP045798.1"/>
</dbReference>
<dbReference type="Proteomes" id="UP000515847">
    <property type="component" value="Chromosome"/>
</dbReference>
<dbReference type="Pfam" id="PF01957">
    <property type="entry name" value="NfeD"/>
    <property type="match status" value="1"/>
</dbReference>
<organism evidence="9 10">
    <name type="scientific">Thermanaerosceptrum fracticalcis</name>
    <dbReference type="NCBI Taxonomy" id="1712410"/>
    <lineage>
        <taxon>Bacteria</taxon>
        <taxon>Bacillati</taxon>
        <taxon>Bacillota</taxon>
        <taxon>Clostridia</taxon>
        <taxon>Eubacteriales</taxon>
        <taxon>Peptococcaceae</taxon>
        <taxon>Thermanaerosceptrum</taxon>
    </lineage>
</organism>
<dbReference type="AlphaFoldDB" id="A0A7G6E247"/>
<dbReference type="PANTHER" id="PTHR33507">
    <property type="entry name" value="INNER MEMBRANE PROTEIN YBBJ"/>
    <property type="match status" value="1"/>
</dbReference>
<keyword evidence="2 5" id="KW-0812">Transmembrane</keyword>
<dbReference type="KEGG" id="tfr:BR63_07395"/>
<evidence type="ECO:0000256" key="3">
    <source>
        <dbReference type="ARBA" id="ARBA00022989"/>
    </source>
</evidence>
<feature type="transmembrane region" description="Helical" evidence="5">
    <location>
        <begin position="278"/>
        <end position="296"/>
    </location>
</feature>
<dbReference type="GO" id="GO:0005886">
    <property type="term" value="C:plasma membrane"/>
    <property type="evidence" value="ECO:0007669"/>
    <property type="project" value="TreeGrafter"/>
</dbReference>
<dbReference type="CDD" id="cd07021">
    <property type="entry name" value="Clp_protease_NfeD_like"/>
    <property type="match status" value="1"/>
</dbReference>
<evidence type="ECO:0000256" key="5">
    <source>
        <dbReference type="SAM" id="Phobius"/>
    </source>
</evidence>
<name>A0A7G6E247_THEFR</name>
<sequence>MKRYGLIVYWLITCLLLTLIPGSLLAASTKTVYVIPIRDTIDPGLSKFVARSYAEAEKLKADMVLLEIDTPGGRVDAALQIRDTIRQSSIPTTALVKGGAISAGALITLASKTIAMQPGATIGDAEPRSGSQRADEKFVSYWAKEMAATAEVNGRDPKYAIAMADRDAGVPGLVEKGKLLTLTYQEAAKVGYSDYTVNDRNELLTKLGFSDARIIEAEASVSEKLTRFVTNPFVAPFLLTIGIAGIIIEFLTVGWGIAGVIGLVSLALYFGGHLLAGFTGWEAVLLFLLGLILLVVEALVPGFGLPGIGGILSIIASIVLSAPSWEAGVISLVLSLVGTIVLVLLSFKILTKRKFWHRLVLPLKYNKEEGYVSQIQDLTKYVGRRGVAYTVLRPAGTVELDDGTRLDVVTEGDFIPKGSKVVVDRVEGIRIIVHALKEES</sequence>
<evidence type="ECO:0000256" key="1">
    <source>
        <dbReference type="ARBA" id="ARBA00004141"/>
    </source>
</evidence>
<evidence type="ECO:0000313" key="10">
    <source>
        <dbReference type="Proteomes" id="UP000515847"/>
    </source>
</evidence>
<feature type="domain" description="NfeD integral membrane" evidence="7">
    <location>
        <begin position="234"/>
        <end position="347"/>
    </location>
</feature>
<proteinExistence type="predicted"/>
<dbReference type="Pfam" id="PF24961">
    <property type="entry name" value="NfeD_membrane"/>
    <property type="match status" value="1"/>
</dbReference>
<reference evidence="9 10" key="1">
    <citation type="journal article" date="2019" name="Front. Microbiol.">
        <title>Thermoanaerosceptrum fracticalcis gen. nov. sp. nov., a Novel Fumarate-Fermenting Microorganism From a Deep Fractured Carbonate Aquifer of the US Great Basin.</title>
        <authorList>
            <person name="Hamilton-Brehm S.D."/>
            <person name="Stewart L.E."/>
            <person name="Zavarin M."/>
            <person name="Caldwell M."/>
            <person name="Lawson P.A."/>
            <person name="Onstott T.C."/>
            <person name="Grzymski J."/>
            <person name="Neveux I."/>
            <person name="Lollar B.S."/>
            <person name="Russell C.E."/>
            <person name="Moser D.P."/>
        </authorList>
    </citation>
    <scope>NUCLEOTIDE SEQUENCE [LARGE SCALE GENOMIC DNA]</scope>
    <source>
        <strain evidence="9 10">DRI-13</strain>
    </source>
</reference>
<keyword evidence="4 5" id="KW-0472">Membrane</keyword>
<dbReference type="OrthoDB" id="9806253at2"/>
<dbReference type="EMBL" id="CP045798">
    <property type="protein sequence ID" value="QNB46151.1"/>
    <property type="molecule type" value="Genomic_DNA"/>
</dbReference>
<feature type="transmembrane region" description="Helical" evidence="5">
    <location>
        <begin position="228"/>
        <end position="248"/>
    </location>
</feature>
<keyword evidence="10" id="KW-1185">Reference proteome</keyword>
<dbReference type="InterPro" id="IPR002810">
    <property type="entry name" value="NfeD-like_C"/>
</dbReference>
<feature type="domain" description="NfeD-like C-terminal" evidence="6">
    <location>
        <begin position="380"/>
        <end position="433"/>
    </location>
</feature>
<dbReference type="PANTHER" id="PTHR33507:SF3">
    <property type="entry name" value="INNER MEMBRANE PROTEIN YBBJ"/>
    <property type="match status" value="1"/>
</dbReference>
<dbReference type="Gene3D" id="3.90.226.10">
    <property type="entry name" value="2-enoyl-CoA Hydratase, Chain A, domain 1"/>
    <property type="match status" value="1"/>
</dbReference>
<dbReference type="InterPro" id="IPR012340">
    <property type="entry name" value="NA-bd_OB-fold"/>
</dbReference>
<evidence type="ECO:0000259" key="7">
    <source>
        <dbReference type="Pfam" id="PF24961"/>
    </source>
</evidence>
<dbReference type="SUPFAM" id="SSF52096">
    <property type="entry name" value="ClpP/crotonase"/>
    <property type="match status" value="1"/>
</dbReference>
<accession>A0A7G6E247</accession>
<gene>
    <name evidence="9" type="ORF">BR63_07395</name>
</gene>
<evidence type="ECO:0000313" key="9">
    <source>
        <dbReference type="EMBL" id="QNB46151.1"/>
    </source>
</evidence>
<feature type="domain" description="NfeD1b N-terminal" evidence="8">
    <location>
        <begin position="31"/>
        <end position="216"/>
    </location>
</feature>
<evidence type="ECO:0000259" key="8">
    <source>
        <dbReference type="Pfam" id="PF25145"/>
    </source>
</evidence>
<protein>
    <submittedName>
        <fullName evidence="9">Nodulation protein NfeD</fullName>
    </submittedName>
</protein>
<feature type="transmembrane region" description="Helical" evidence="5">
    <location>
        <begin position="303"/>
        <end position="322"/>
    </location>
</feature>
<dbReference type="InterPro" id="IPR029045">
    <property type="entry name" value="ClpP/crotonase-like_dom_sf"/>
</dbReference>